<evidence type="ECO:0000313" key="1">
    <source>
        <dbReference type="EMBL" id="EME87258.1"/>
    </source>
</evidence>
<dbReference type="AlphaFoldDB" id="N1Q8Q0"/>
<dbReference type="KEGG" id="pfj:MYCFIDRAFT_169119"/>
<dbReference type="VEuPathDB" id="FungiDB:MYCFIDRAFT_169119"/>
<dbReference type="Proteomes" id="UP000016932">
    <property type="component" value="Unassembled WGS sequence"/>
</dbReference>
<reference evidence="1 2" key="1">
    <citation type="journal article" date="2012" name="PLoS Pathog.">
        <title>Diverse lifestyles and strategies of plant pathogenesis encoded in the genomes of eighteen Dothideomycetes fungi.</title>
        <authorList>
            <person name="Ohm R.A."/>
            <person name="Feau N."/>
            <person name="Henrissat B."/>
            <person name="Schoch C.L."/>
            <person name="Horwitz B.A."/>
            <person name="Barry K.W."/>
            <person name="Condon B.J."/>
            <person name="Copeland A.C."/>
            <person name="Dhillon B."/>
            <person name="Glaser F."/>
            <person name="Hesse C.N."/>
            <person name="Kosti I."/>
            <person name="LaButti K."/>
            <person name="Lindquist E.A."/>
            <person name="Lucas S."/>
            <person name="Salamov A.A."/>
            <person name="Bradshaw R.E."/>
            <person name="Ciuffetti L."/>
            <person name="Hamelin R.C."/>
            <person name="Kema G.H.J."/>
            <person name="Lawrence C."/>
            <person name="Scott J.A."/>
            <person name="Spatafora J.W."/>
            <person name="Turgeon B.G."/>
            <person name="de Wit P.J.G.M."/>
            <person name="Zhong S."/>
            <person name="Goodwin S.B."/>
            <person name="Grigoriev I.V."/>
        </authorList>
    </citation>
    <scope>NUCLEOTIDE SEQUENCE [LARGE SCALE GENOMIC DNA]</scope>
    <source>
        <strain evidence="1 2">CIRAD86</strain>
    </source>
</reference>
<dbReference type="RefSeq" id="XP_007920766.1">
    <property type="nucleotide sequence ID" value="XM_007922575.1"/>
</dbReference>
<evidence type="ECO:0000313" key="2">
    <source>
        <dbReference type="Proteomes" id="UP000016932"/>
    </source>
</evidence>
<organism evidence="1 2">
    <name type="scientific">Pseudocercospora fijiensis (strain CIRAD86)</name>
    <name type="common">Black leaf streak disease fungus</name>
    <name type="synonym">Mycosphaerella fijiensis</name>
    <dbReference type="NCBI Taxonomy" id="383855"/>
    <lineage>
        <taxon>Eukaryota</taxon>
        <taxon>Fungi</taxon>
        <taxon>Dikarya</taxon>
        <taxon>Ascomycota</taxon>
        <taxon>Pezizomycotina</taxon>
        <taxon>Dothideomycetes</taxon>
        <taxon>Dothideomycetidae</taxon>
        <taxon>Mycosphaerellales</taxon>
        <taxon>Mycosphaerellaceae</taxon>
        <taxon>Pseudocercospora</taxon>
    </lineage>
</organism>
<keyword evidence="2" id="KW-1185">Reference proteome</keyword>
<dbReference type="HOGENOM" id="CLU_1571321_0_0_1"/>
<dbReference type="GeneID" id="19332321"/>
<proteinExistence type="predicted"/>
<sequence length="170" mass="18682">MALVPEAQRLIFVGWHGQRGLNADQGPPPPVPMEDTARKGVPGCYQHIWTIQVHKWCGIGAKTASHSIWRQTTYVSDEAQKAQHAASGSSQQLFDGSNTPLYPFRKGNKLECLVGVRHLIGLGPLRLPSSKPSWQGACGCGTMTAEDGLYHYSLGNQRLVKLPHSFLFLH</sequence>
<accession>N1Q8Q0</accession>
<dbReference type="OrthoDB" id="10596310at2759"/>
<protein>
    <submittedName>
        <fullName evidence="1">Uncharacterized protein</fullName>
    </submittedName>
</protein>
<dbReference type="EMBL" id="KB446555">
    <property type="protein sequence ID" value="EME87258.1"/>
    <property type="molecule type" value="Genomic_DNA"/>
</dbReference>
<name>N1Q8Q0_PSEFD</name>
<gene>
    <name evidence="1" type="ORF">MYCFIDRAFT_169119</name>
</gene>